<accession>A0AAU9MDJ1</accession>
<evidence type="ECO:0000256" key="1">
    <source>
        <dbReference type="SAM" id="MobiDB-lite"/>
    </source>
</evidence>
<reference evidence="2 3" key="1">
    <citation type="submission" date="2022-01" db="EMBL/GenBank/DDBJ databases">
        <authorList>
            <person name="Xiong W."/>
            <person name="Schranz E."/>
        </authorList>
    </citation>
    <scope>NUCLEOTIDE SEQUENCE [LARGE SCALE GENOMIC DNA]</scope>
</reference>
<feature type="compositionally biased region" description="Acidic residues" evidence="1">
    <location>
        <begin position="83"/>
        <end position="93"/>
    </location>
</feature>
<evidence type="ECO:0000313" key="2">
    <source>
        <dbReference type="EMBL" id="CAH1422179.1"/>
    </source>
</evidence>
<organism evidence="2 3">
    <name type="scientific">Lactuca virosa</name>
    <dbReference type="NCBI Taxonomy" id="75947"/>
    <lineage>
        <taxon>Eukaryota</taxon>
        <taxon>Viridiplantae</taxon>
        <taxon>Streptophyta</taxon>
        <taxon>Embryophyta</taxon>
        <taxon>Tracheophyta</taxon>
        <taxon>Spermatophyta</taxon>
        <taxon>Magnoliopsida</taxon>
        <taxon>eudicotyledons</taxon>
        <taxon>Gunneridae</taxon>
        <taxon>Pentapetalae</taxon>
        <taxon>asterids</taxon>
        <taxon>campanulids</taxon>
        <taxon>Asterales</taxon>
        <taxon>Asteraceae</taxon>
        <taxon>Cichorioideae</taxon>
        <taxon>Cichorieae</taxon>
        <taxon>Lactucinae</taxon>
        <taxon>Lactuca</taxon>
    </lineage>
</organism>
<name>A0AAU9MDJ1_9ASTR</name>
<comment type="caution">
    <text evidence="2">The sequence shown here is derived from an EMBL/GenBank/DDBJ whole genome shotgun (WGS) entry which is preliminary data.</text>
</comment>
<feature type="compositionally biased region" description="Polar residues" evidence="1">
    <location>
        <begin position="102"/>
        <end position="111"/>
    </location>
</feature>
<feature type="compositionally biased region" description="Polar residues" evidence="1">
    <location>
        <begin position="12"/>
        <end position="23"/>
    </location>
</feature>
<keyword evidence="3" id="KW-1185">Reference proteome</keyword>
<dbReference type="EMBL" id="CAKMRJ010001112">
    <property type="protein sequence ID" value="CAH1422179.1"/>
    <property type="molecule type" value="Genomic_DNA"/>
</dbReference>
<gene>
    <name evidence="2" type="ORF">LVIROSA_LOCUS9530</name>
</gene>
<feature type="region of interest" description="Disordered" evidence="1">
    <location>
        <begin position="83"/>
        <end position="125"/>
    </location>
</feature>
<sequence>MDQKRHRGIEKPSQQKLKNTNFSKMMVGPGKGVLKRSDLQKSLSHKRPTNLMLQDEELPTYETMESLSPHQSHMRRVSSLNHDEEDFEEEEHEVDSFRDENICSTSHGMSNTRKESRALNETKKRRSNKANLVFEVDECAGRIVGEDSPQFITKGGCVVRDHAKFDGTTWKNQPDLLKYDIITKCTVVA</sequence>
<proteinExistence type="predicted"/>
<feature type="compositionally biased region" description="Basic and acidic residues" evidence="1">
    <location>
        <begin position="112"/>
        <end position="122"/>
    </location>
</feature>
<dbReference type="AlphaFoldDB" id="A0AAU9MDJ1"/>
<dbReference type="Proteomes" id="UP001157418">
    <property type="component" value="Unassembled WGS sequence"/>
</dbReference>
<feature type="region of interest" description="Disordered" evidence="1">
    <location>
        <begin position="1"/>
        <end position="57"/>
    </location>
</feature>
<protein>
    <submittedName>
        <fullName evidence="2">Uncharacterized protein</fullName>
    </submittedName>
</protein>
<evidence type="ECO:0000313" key="3">
    <source>
        <dbReference type="Proteomes" id="UP001157418"/>
    </source>
</evidence>